<feature type="compositionally biased region" description="Polar residues" evidence="1">
    <location>
        <begin position="18"/>
        <end position="34"/>
    </location>
</feature>
<reference evidence="2 3" key="1">
    <citation type="journal article" date="2018" name="Nat. Ecol. Evol.">
        <title>Shark genomes provide insights into elasmobranch evolution and the origin of vertebrates.</title>
        <authorList>
            <person name="Hara Y"/>
            <person name="Yamaguchi K"/>
            <person name="Onimaru K"/>
            <person name="Kadota M"/>
            <person name="Koyanagi M"/>
            <person name="Keeley SD"/>
            <person name="Tatsumi K"/>
            <person name="Tanaka K"/>
            <person name="Motone F"/>
            <person name="Kageyama Y"/>
            <person name="Nozu R"/>
            <person name="Adachi N"/>
            <person name="Nishimura O"/>
            <person name="Nakagawa R"/>
            <person name="Tanegashima C"/>
            <person name="Kiyatake I"/>
            <person name="Matsumoto R"/>
            <person name="Murakumo K"/>
            <person name="Nishida K"/>
            <person name="Terakita A"/>
            <person name="Kuratani S"/>
            <person name="Sato K"/>
            <person name="Hyodo S Kuraku.S."/>
        </authorList>
    </citation>
    <scope>NUCLEOTIDE SEQUENCE [LARGE SCALE GENOMIC DNA]</scope>
</reference>
<protein>
    <submittedName>
        <fullName evidence="2">Uncharacterized protein</fullName>
    </submittedName>
</protein>
<dbReference type="Proteomes" id="UP000287033">
    <property type="component" value="Unassembled WGS sequence"/>
</dbReference>
<dbReference type="AlphaFoldDB" id="A0A401TM84"/>
<sequence length="91" mass="9868">MPEVRVRCQDRVWGRVSGQDQSQGDSDVISQDSGTGELGFDAEVPTVGQALTDVLKANDIDLTKLAQGPLEHIADGALEDGERYTHRQTDT</sequence>
<organism evidence="2 3">
    <name type="scientific">Chiloscyllium punctatum</name>
    <name type="common">Brownbanded bambooshark</name>
    <name type="synonym">Hemiscyllium punctatum</name>
    <dbReference type="NCBI Taxonomy" id="137246"/>
    <lineage>
        <taxon>Eukaryota</taxon>
        <taxon>Metazoa</taxon>
        <taxon>Chordata</taxon>
        <taxon>Craniata</taxon>
        <taxon>Vertebrata</taxon>
        <taxon>Chondrichthyes</taxon>
        <taxon>Elasmobranchii</taxon>
        <taxon>Galeomorphii</taxon>
        <taxon>Galeoidea</taxon>
        <taxon>Orectolobiformes</taxon>
        <taxon>Hemiscylliidae</taxon>
        <taxon>Chiloscyllium</taxon>
    </lineage>
</organism>
<gene>
    <name evidence="2" type="ORF">chiPu_0027878</name>
</gene>
<accession>A0A401TM84</accession>
<evidence type="ECO:0000256" key="1">
    <source>
        <dbReference type="SAM" id="MobiDB-lite"/>
    </source>
</evidence>
<evidence type="ECO:0000313" key="2">
    <source>
        <dbReference type="EMBL" id="GCC43708.1"/>
    </source>
</evidence>
<feature type="region of interest" description="Disordered" evidence="1">
    <location>
        <begin position="1"/>
        <end position="39"/>
    </location>
</feature>
<feature type="compositionally biased region" description="Basic and acidic residues" evidence="1">
    <location>
        <begin position="1"/>
        <end position="13"/>
    </location>
</feature>
<name>A0A401TM84_CHIPU</name>
<keyword evidence="3" id="KW-1185">Reference proteome</keyword>
<dbReference type="EMBL" id="BEZZ01116705">
    <property type="protein sequence ID" value="GCC43708.1"/>
    <property type="molecule type" value="Genomic_DNA"/>
</dbReference>
<proteinExistence type="predicted"/>
<feature type="non-terminal residue" evidence="2">
    <location>
        <position position="91"/>
    </location>
</feature>
<comment type="caution">
    <text evidence="2">The sequence shown here is derived from an EMBL/GenBank/DDBJ whole genome shotgun (WGS) entry which is preliminary data.</text>
</comment>
<dbReference type="OrthoDB" id="10470270at2759"/>
<dbReference type="OMA" id="QDRVWGR"/>
<evidence type="ECO:0000313" key="3">
    <source>
        <dbReference type="Proteomes" id="UP000287033"/>
    </source>
</evidence>